<dbReference type="EMBL" id="LFZO01000155">
    <property type="protein sequence ID" value="KXT12336.1"/>
    <property type="molecule type" value="Genomic_DNA"/>
</dbReference>
<name>A0A139ICK3_9PEZI</name>
<proteinExistence type="predicted"/>
<gene>
    <name evidence="2" type="ORF">AC579_7626</name>
</gene>
<dbReference type="Proteomes" id="UP000073492">
    <property type="component" value="Unassembled WGS sequence"/>
</dbReference>
<feature type="compositionally biased region" description="Basic and acidic residues" evidence="1">
    <location>
        <begin position="110"/>
        <end position="120"/>
    </location>
</feature>
<protein>
    <submittedName>
        <fullName evidence="2">Uncharacterized protein</fullName>
    </submittedName>
</protein>
<comment type="caution">
    <text evidence="2">The sequence shown here is derived from an EMBL/GenBank/DDBJ whole genome shotgun (WGS) entry which is preliminary data.</text>
</comment>
<reference evidence="2 3" key="1">
    <citation type="submission" date="2015-07" db="EMBL/GenBank/DDBJ databases">
        <title>Comparative genomics of the Sigatoka disease complex on banana suggests a link between parallel evolutionary changes in Pseudocercospora fijiensis and Pseudocercospora eumusae and increased virulence on the banana host.</title>
        <authorList>
            <person name="Chang T.-C."/>
            <person name="Salvucci A."/>
            <person name="Crous P.W."/>
            <person name="Stergiopoulos I."/>
        </authorList>
    </citation>
    <scope>NUCLEOTIDE SEQUENCE [LARGE SCALE GENOMIC DNA]</scope>
    <source>
        <strain evidence="2 3">CBS 116634</strain>
    </source>
</reference>
<organism evidence="2 3">
    <name type="scientific">Pseudocercospora musae</name>
    <dbReference type="NCBI Taxonomy" id="113226"/>
    <lineage>
        <taxon>Eukaryota</taxon>
        <taxon>Fungi</taxon>
        <taxon>Dikarya</taxon>
        <taxon>Ascomycota</taxon>
        <taxon>Pezizomycotina</taxon>
        <taxon>Dothideomycetes</taxon>
        <taxon>Dothideomycetidae</taxon>
        <taxon>Mycosphaerellales</taxon>
        <taxon>Mycosphaerellaceae</taxon>
        <taxon>Pseudocercospora</taxon>
    </lineage>
</organism>
<accession>A0A139ICK3</accession>
<dbReference type="AlphaFoldDB" id="A0A139ICK3"/>
<evidence type="ECO:0000313" key="2">
    <source>
        <dbReference type="EMBL" id="KXT12336.1"/>
    </source>
</evidence>
<sequence length="132" mass="14728">MPCRFEYVSSKFKQASLRGLVRGCEVEITNVAPVRRADLDWQARQVLAPRTASPPDVEVLEQEYEGDENAEQRERANEPPSPPSAAAILEEAEGVLDEAFQPFATSGRAQETDTKDETHNEASNVRKVVQSW</sequence>
<feature type="region of interest" description="Disordered" evidence="1">
    <location>
        <begin position="62"/>
        <end position="86"/>
    </location>
</feature>
<evidence type="ECO:0000256" key="1">
    <source>
        <dbReference type="SAM" id="MobiDB-lite"/>
    </source>
</evidence>
<keyword evidence="3" id="KW-1185">Reference proteome</keyword>
<evidence type="ECO:0000313" key="3">
    <source>
        <dbReference type="Proteomes" id="UP000073492"/>
    </source>
</evidence>
<feature type="region of interest" description="Disordered" evidence="1">
    <location>
        <begin position="99"/>
        <end position="132"/>
    </location>
</feature>